<keyword evidence="3 7" id="KW-0479">Metal-binding</keyword>
<evidence type="ECO:0000256" key="1">
    <source>
        <dbReference type="ARBA" id="ARBA00010617"/>
    </source>
</evidence>
<comment type="caution">
    <text evidence="8">The sequence shown here is derived from an EMBL/GenBank/DDBJ whole genome shotgun (WGS) entry which is preliminary data.</text>
</comment>
<dbReference type="SUPFAM" id="SSF48264">
    <property type="entry name" value="Cytochrome P450"/>
    <property type="match status" value="1"/>
</dbReference>
<evidence type="ECO:0000313" key="9">
    <source>
        <dbReference type="Proteomes" id="UP001497527"/>
    </source>
</evidence>
<gene>
    <name evidence="8" type="ORF">T190423A01A_30093</name>
</gene>
<dbReference type="InterPro" id="IPR050196">
    <property type="entry name" value="Cytochrome_P450_Monoox"/>
</dbReference>
<evidence type="ECO:0000256" key="6">
    <source>
        <dbReference type="ARBA" id="ARBA00023033"/>
    </source>
</evidence>
<dbReference type="RefSeq" id="WP_348716872.1">
    <property type="nucleotide sequence ID" value="NZ_CAXJIO010000012.1"/>
</dbReference>
<dbReference type="Pfam" id="PF00067">
    <property type="entry name" value="p450"/>
    <property type="match status" value="1"/>
</dbReference>
<protein>
    <submittedName>
        <fullName evidence="8">Cytochrome P450</fullName>
    </submittedName>
</protein>
<evidence type="ECO:0000313" key="8">
    <source>
        <dbReference type="EMBL" id="CAL2102979.1"/>
    </source>
</evidence>
<dbReference type="EMBL" id="CAXJIO010000012">
    <property type="protein sequence ID" value="CAL2102979.1"/>
    <property type="molecule type" value="Genomic_DNA"/>
</dbReference>
<dbReference type="InterPro" id="IPR002401">
    <property type="entry name" value="Cyt_P450_E_grp-I"/>
</dbReference>
<keyword evidence="4 7" id="KW-0560">Oxidoreductase</keyword>
<comment type="similarity">
    <text evidence="1 7">Belongs to the cytochrome P450 family.</text>
</comment>
<dbReference type="PANTHER" id="PTHR24291">
    <property type="entry name" value="CYTOCHROME P450 FAMILY 4"/>
    <property type="match status" value="1"/>
</dbReference>
<dbReference type="Gene3D" id="1.10.630.10">
    <property type="entry name" value="Cytochrome P450"/>
    <property type="match status" value="1"/>
</dbReference>
<keyword evidence="2 7" id="KW-0349">Heme</keyword>
<evidence type="ECO:0000256" key="7">
    <source>
        <dbReference type="RuleBase" id="RU000461"/>
    </source>
</evidence>
<evidence type="ECO:0000256" key="4">
    <source>
        <dbReference type="ARBA" id="ARBA00023002"/>
    </source>
</evidence>
<keyword evidence="6 7" id="KW-0503">Monooxygenase</keyword>
<dbReference type="PRINTS" id="PR00463">
    <property type="entry name" value="EP450I"/>
</dbReference>
<organism evidence="8 9">
    <name type="scientific">Tenacibaculum polynesiense</name>
    <dbReference type="NCBI Taxonomy" id="3137857"/>
    <lineage>
        <taxon>Bacteria</taxon>
        <taxon>Pseudomonadati</taxon>
        <taxon>Bacteroidota</taxon>
        <taxon>Flavobacteriia</taxon>
        <taxon>Flavobacteriales</taxon>
        <taxon>Flavobacteriaceae</taxon>
        <taxon>Tenacibaculum</taxon>
    </lineage>
</organism>
<keyword evidence="5 7" id="KW-0408">Iron</keyword>
<reference evidence="8 9" key="1">
    <citation type="submission" date="2024-05" db="EMBL/GenBank/DDBJ databases">
        <authorList>
            <person name="Duchaud E."/>
        </authorList>
    </citation>
    <scope>NUCLEOTIDE SEQUENCE [LARGE SCALE GENOMIC DNA]</scope>
    <source>
        <strain evidence="8">Ena-SAMPLE-TAB-13-05-2024-13:56:06:370-140308</strain>
    </source>
</reference>
<dbReference type="InterPro" id="IPR017972">
    <property type="entry name" value="Cyt_P450_CS"/>
</dbReference>
<keyword evidence="9" id="KW-1185">Reference proteome</keyword>
<name>A0ABP1F350_9FLAO</name>
<evidence type="ECO:0000256" key="5">
    <source>
        <dbReference type="ARBA" id="ARBA00023004"/>
    </source>
</evidence>
<dbReference type="PRINTS" id="PR00385">
    <property type="entry name" value="P450"/>
</dbReference>
<dbReference type="Proteomes" id="UP001497527">
    <property type="component" value="Unassembled WGS sequence"/>
</dbReference>
<dbReference type="PROSITE" id="PS00086">
    <property type="entry name" value="CYTOCHROME_P450"/>
    <property type="match status" value="1"/>
</dbReference>
<evidence type="ECO:0000256" key="2">
    <source>
        <dbReference type="ARBA" id="ARBA00022617"/>
    </source>
</evidence>
<evidence type="ECO:0000256" key="3">
    <source>
        <dbReference type="ARBA" id="ARBA00022723"/>
    </source>
</evidence>
<accession>A0ABP1F350</accession>
<proteinExistence type="inferred from homology"/>
<dbReference type="InterPro" id="IPR036396">
    <property type="entry name" value="Cyt_P450_sf"/>
</dbReference>
<dbReference type="PANTHER" id="PTHR24291:SF50">
    <property type="entry name" value="BIFUNCTIONAL ALBAFLAVENONE MONOOXYGENASE_TERPENE SYNTHASE"/>
    <property type="match status" value="1"/>
</dbReference>
<dbReference type="InterPro" id="IPR001128">
    <property type="entry name" value="Cyt_P450"/>
</dbReference>
<sequence>MKQTTSTKLLSLKDLKTPKGSFILGNLKDFKKKNKHRILEQWADEFGDLYTIKLGPIKALVSADTIVNTTILKQRPDQFRRLSKIDEVFKEMGFHTVFNAEGDDWKKQRKPVAEALNVRKVKGYYPIVHDKTEKLLAKLHSYANTNAPVEILKDFIAYTIDVTTEIAFGYKLNTIHNKQDSFQNHLELIFPMINERITAPFPSWRYFPSKKDKQLKESLIAIEKVVGKFIEEAKDRLLKNPNLKESPSNFLEALLIESEKEHSIFDQKTLYGNVIAMLLAGEDTTSNSMAWTLYYLAQHPEIVHKIREEAHKEYTGSIADAYEVVSKLKYTNAAIQEAMRLKPTTPILFFQSNDDIIVNNLQIPKNTSIILVNSHAQLNSDYFSDPMNYEPSRWIKSECPFHKNHTPKAVKVFGGGARLCPGMHLSMVEMTTAISSICKSFDFKLNVQPKDVHENFAFTVFPENLKMEFISII</sequence>